<keyword evidence="3" id="KW-1185">Reference proteome</keyword>
<dbReference type="EMBL" id="JH660647">
    <property type="protein sequence ID" value="EIM25754.1"/>
    <property type="molecule type" value="Genomic_DNA"/>
</dbReference>
<feature type="region of interest" description="Disordered" evidence="1">
    <location>
        <begin position="300"/>
        <end position="334"/>
    </location>
</feature>
<dbReference type="PATRIC" id="fig|864069.3.peg.6935"/>
<proteinExistence type="predicted"/>
<dbReference type="Proteomes" id="UP000003947">
    <property type="component" value="Unassembled WGS sequence"/>
</dbReference>
<dbReference type="eggNOG" id="ENOG503333B">
    <property type="taxonomic scope" value="Bacteria"/>
</dbReference>
<dbReference type="HOGENOM" id="CLU_831089_0_0_5"/>
<name>I4YP62_9HYPH</name>
<dbReference type="STRING" id="864069.MicloDRAFT_00064810"/>
<evidence type="ECO:0000256" key="1">
    <source>
        <dbReference type="SAM" id="MobiDB-lite"/>
    </source>
</evidence>
<accession>I4YP62</accession>
<feature type="compositionally biased region" description="Polar residues" evidence="1">
    <location>
        <begin position="313"/>
        <end position="334"/>
    </location>
</feature>
<gene>
    <name evidence="2" type="ORF">MicloDRAFT_00064810</name>
</gene>
<evidence type="ECO:0000313" key="2">
    <source>
        <dbReference type="EMBL" id="EIM25754.1"/>
    </source>
</evidence>
<evidence type="ECO:0000313" key="3">
    <source>
        <dbReference type="Proteomes" id="UP000003947"/>
    </source>
</evidence>
<dbReference type="AlphaFoldDB" id="I4YP62"/>
<protein>
    <submittedName>
        <fullName evidence="2">Uncharacterized protein</fullName>
    </submittedName>
</protein>
<sequence length="334" mass="35459" precursor="true">MGLPQGNGILGGFEDYARNNQASLLGMAAGLMSGDGFAAGLQGYSQGAVQDQRTRLLKQAEAEKQQQRVAYQQLAQSLGRPELAGMPEVLNSLALDKYKSKDASFQERLFNSLPEDQRGAATNALLGLNKDQDKWELKTVKNTDGSETPVYFNPRTAETRPVQGFGTGASKAAQAQQQRAQAADIVVQDIDRALDITKNARDPIFGSSLVTGKTGQVLSNVGGTQAHDVSGLVDTIKANATFDKLQQMRASSPTGAALGAVSDTENKLLGAAIGSLEQSQTEEQFTRNLKRVKKIYNEIIHGPGSTDDEGSVRGQSAQGAVTGKTKSGVSWSAQ</sequence>
<organism evidence="2 3">
    <name type="scientific">Microvirga lotononidis</name>
    <dbReference type="NCBI Taxonomy" id="864069"/>
    <lineage>
        <taxon>Bacteria</taxon>
        <taxon>Pseudomonadati</taxon>
        <taxon>Pseudomonadota</taxon>
        <taxon>Alphaproteobacteria</taxon>
        <taxon>Hyphomicrobiales</taxon>
        <taxon>Methylobacteriaceae</taxon>
        <taxon>Microvirga</taxon>
    </lineage>
</organism>
<reference evidence="2 3" key="1">
    <citation type="submission" date="2012-02" db="EMBL/GenBank/DDBJ databases">
        <title>Improved High-Quality Draft sequence of Microvirga sp. WSM3557.</title>
        <authorList>
            <consortium name="US DOE Joint Genome Institute"/>
            <person name="Lucas S."/>
            <person name="Han J."/>
            <person name="Lapidus A."/>
            <person name="Cheng J.-F."/>
            <person name="Goodwin L."/>
            <person name="Pitluck S."/>
            <person name="Peters L."/>
            <person name="Zhang X."/>
            <person name="Detter J.C."/>
            <person name="Han C."/>
            <person name="Tapia R."/>
            <person name="Land M."/>
            <person name="Hauser L."/>
            <person name="Kyrpides N."/>
            <person name="Ivanova N."/>
            <person name="Pagani I."/>
            <person name="Brau L."/>
            <person name="Yates R."/>
            <person name="O'Hara G."/>
            <person name="Rui T."/>
            <person name="Howieson J."/>
            <person name="Reeve W."/>
            <person name="Woyke T."/>
        </authorList>
    </citation>
    <scope>NUCLEOTIDE SEQUENCE [LARGE SCALE GENOMIC DNA]</scope>
    <source>
        <strain evidence="2 3">WSM3557</strain>
    </source>
</reference>